<keyword evidence="5" id="KW-1185">Reference proteome</keyword>
<accession>A0A1M6TTJ4</accession>
<feature type="domain" description="Thioredoxin" evidence="3">
    <location>
        <begin position="230"/>
        <end position="381"/>
    </location>
</feature>
<gene>
    <name evidence="4" type="ORF">SAMN05720469_11116</name>
</gene>
<dbReference type="InterPro" id="IPR013766">
    <property type="entry name" value="Thioredoxin_domain"/>
</dbReference>
<dbReference type="PROSITE" id="PS51352">
    <property type="entry name" value="THIOREDOXIN_2"/>
    <property type="match status" value="1"/>
</dbReference>
<dbReference type="InterPro" id="IPR013740">
    <property type="entry name" value="Redoxin"/>
</dbReference>
<dbReference type="SUPFAM" id="SSF52833">
    <property type="entry name" value="Thioredoxin-like"/>
    <property type="match status" value="1"/>
</dbReference>
<dbReference type="GO" id="GO:0006457">
    <property type="term" value="P:protein folding"/>
    <property type="evidence" value="ECO:0007669"/>
    <property type="project" value="InterPro"/>
</dbReference>
<evidence type="ECO:0000313" key="4">
    <source>
        <dbReference type="EMBL" id="SHK60138.1"/>
    </source>
</evidence>
<reference evidence="5" key="1">
    <citation type="submission" date="2016-11" db="EMBL/GenBank/DDBJ databases">
        <authorList>
            <person name="Varghese N."/>
            <person name="Submissions S."/>
        </authorList>
    </citation>
    <scope>NUCLEOTIDE SEQUENCE [LARGE SCALE GENOMIC DNA]</scope>
    <source>
        <strain evidence="5">UWOS</strain>
    </source>
</reference>
<dbReference type="AlphaFoldDB" id="A0A1M6TTJ4"/>
<evidence type="ECO:0000256" key="1">
    <source>
        <dbReference type="SAM" id="Coils"/>
    </source>
</evidence>
<organism evidence="4 5">
    <name type="scientific">Fibrobacter intestinalis</name>
    <dbReference type="NCBI Taxonomy" id="28122"/>
    <lineage>
        <taxon>Bacteria</taxon>
        <taxon>Pseudomonadati</taxon>
        <taxon>Fibrobacterota</taxon>
        <taxon>Fibrobacteria</taxon>
        <taxon>Fibrobacterales</taxon>
        <taxon>Fibrobacteraceae</taxon>
        <taxon>Fibrobacter</taxon>
    </lineage>
</organism>
<feature type="region of interest" description="Disordered" evidence="2">
    <location>
        <begin position="112"/>
        <end position="135"/>
    </location>
</feature>
<sequence>MKFRTVALMASVAAFVACNSTDKVSVQIGPDAQDDVKTAYMLGSQFGNQLYMVETKQLEFTIDEPEFFSAVDEGYKMVTDSAFKIKYSDSIMVTIAQGMNSRAQSIMAANAPLPKKDSTDTTVSVKAPAKPDPMSAEQANRASYLLGVQFGSQFGSIKQQAAVEMNMAAFKQGLKDSRAKAIDTTKQLQLSNDTLQAVSQRLREKILEQRKAMIEKQKEEDAKLQEAIAPLRGDTLADGTQAKMNFKVKATGINLSAENLEAYSGRPLFVFYFSTTCGHCRHAMPEVKEIANQYRDKGIKTIAMASGGNNKRSIRAFIEEFKLDEAKFDVFFDESREFGELYSDGYVPKAYIVKADGSLMTFKSFEAQKDSIKAELQKLATK</sequence>
<dbReference type="Gene3D" id="1.10.287.460">
    <property type="entry name" value="Peptidyl-prolyl cis-trans isomerase, FKBP-type, N-terminal domain"/>
    <property type="match status" value="1"/>
</dbReference>
<keyword evidence="1" id="KW-0175">Coiled coil</keyword>
<dbReference type="Pfam" id="PF08534">
    <property type="entry name" value="Redoxin"/>
    <property type="match status" value="1"/>
</dbReference>
<evidence type="ECO:0000313" key="5">
    <source>
        <dbReference type="Proteomes" id="UP000184275"/>
    </source>
</evidence>
<dbReference type="PANTHER" id="PTHR42852">
    <property type="entry name" value="THIOL:DISULFIDE INTERCHANGE PROTEIN DSBE"/>
    <property type="match status" value="1"/>
</dbReference>
<dbReference type="InterPro" id="IPR036944">
    <property type="entry name" value="PPIase_FKBP_N_sf"/>
</dbReference>
<dbReference type="GO" id="GO:0016853">
    <property type="term" value="F:isomerase activity"/>
    <property type="evidence" value="ECO:0007669"/>
    <property type="project" value="UniProtKB-KW"/>
</dbReference>
<proteinExistence type="predicted"/>
<dbReference type="PROSITE" id="PS51257">
    <property type="entry name" value="PROKAR_LIPOPROTEIN"/>
    <property type="match status" value="1"/>
</dbReference>
<feature type="coiled-coil region" evidence="1">
    <location>
        <begin position="199"/>
        <end position="227"/>
    </location>
</feature>
<name>A0A1M6TTJ4_9BACT</name>
<dbReference type="InterPro" id="IPR050553">
    <property type="entry name" value="Thioredoxin_ResA/DsbE_sf"/>
</dbReference>
<dbReference type="InterPro" id="IPR036249">
    <property type="entry name" value="Thioredoxin-like_sf"/>
</dbReference>
<dbReference type="Pfam" id="PF01346">
    <property type="entry name" value="FKBP_N"/>
    <property type="match status" value="1"/>
</dbReference>
<dbReference type="PANTHER" id="PTHR42852:SF13">
    <property type="entry name" value="PROTEIN DIPZ"/>
    <property type="match status" value="1"/>
</dbReference>
<evidence type="ECO:0000259" key="3">
    <source>
        <dbReference type="PROSITE" id="PS51352"/>
    </source>
</evidence>
<dbReference type="GO" id="GO:0016491">
    <property type="term" value="F:oxidoreductase activity"/>
    <property type="evidence" value="ECO:0007669"/>
    <property type="project" value="InterPro"/>
</dbReference>
<dbReference type="InterPro" id="IPR000774">
    <property type="entry name" value="PPIase_FKBP_N"/>
</dbReference>
<dbReference type="CDD" id="cd02966">
    <property type="entry name" value="TlpA_like_family"/>
    <property type="match status" value="1"/>
</dbReference>
<dbReference type="Proteomes" id="UP000184275">
    <property type="component" value="Unassembled WGS sequence"/>
</dbReference>
<dbReference type="Gene3D" id="3.40.30.10">
    <property type="entry name" value="Glutaredoxin"/>
    <property type="match status" value="1"/>
</dbReference>
<keyword evidence="4" id="KW-0413">Isomerase</keyword>
<protein>
    <submittedName>
        <fullName evidence="4">Thiol-disulfide isomerase or thioredoxin</fullName>
    </submittedName>
</protein>
<evidence type="ECO:0000256" key="2">
    <source>
        <dbReference type="SAM" id="MobiDB-lite"/>
    </source>
</evidence>
<dbReference type="RefSeq" id="WP_083545751.1">
    <property type="nucleotide sequence ID" value="NZ_FRAW01000011.1"/>
</dbReference>
<dbReference type="EMBL" id="FRAW01000011">
    <property type="protein sequence ID" value="SHK60138.1"/>
    <property type="molecule type" value="Genomic_DNA"/>
</dbReference>